<gene>
    <name evidence="1" type="ORF">pC6.5d_711</name>
</gene>
<accession>A0A7S4ZUI1</accession>
<reference evidence="1" key="1">
    <citation type="submission" date="2018-12" db="EMBL/GenBank/DDBJ databases">
        <title>Three Rhizobium rhizogenes strains isolated from the same crown gall tumor carry diverse plasmids.</title>
        <authorList>
            <person name="Pulawska J."/>
            <person name="Kuzmanovic N."/>
        </authorList>
    </citation>
    <scope>NUCLEOTIDE SEQUENCE</scope>
    <source>
        <strain evidence="1">C6.5</strain>
        <plasmid evidence="1">pC6.5d</plasmid>
    </source>
</reference>
<proteinExistence type="predicted"/>
<sequence length="56" mass="6187">MEGKASDVDEFGEGSSRTHAIACAPREANFLLRTFAAHWLAMTPERLRSGEYAMVT</sequence>
<protein>
    <submittedName>
        <fullName evidence="1">Uncharacterized protein</fullName>
    </submittedName>
</protein>
<dbReference type="EMBL" id="MK318989">
    <property type="protein sequence ID" value="QCL10604.1"/>
    <property type="molecule type" value="Genomic_DNA"/>
</dbReference>
<geneLocation type="plasmid" evidence="1">
    <name>pC6.5d</name>
</geneLocation>
<evidence type="ECO:0000313" key="1">
    <source>
        <dbReference type="EMBL" id="QCL10604.1"/>
    </source>
</evidence>
<organism evidence="1">
    <name type="scientific">Rhizobium rhizogenes</name>
    <name type="common">Agrobacterium rhizogenes</name>
    <dbReference type="NCBI Taxonomy" id="359"/>
    <lineage>
        <taxon>Bacteria</taxon>
        <taxon>Pseudomonadati</taxon>
        <taxon>Pseudomonadota</taxon>
        <taxon>Alphaproteobacteria</taxon>
        <taxon>Hyphomicrobiales</taxon>
        <taxon>Rhizobiaceae</taxon>
        <taxon>Rhizobium/Agrobacterium group</taxon>
        <taxon>Rhizobium</taxon>
    </lineage>
</organism>
<name>A0A7S4ZUI1_RHIRH</name>
<keyword evidence="1" id="KW-0614">Plasmid</keyword>
<dbReference type="AlphaFoldDB" id="A0A7S4ZUI1"/>